<dbReference type="Proteomes" id="UP000298030">
    <property type="component" value="Unassembled WGS sequence"/>
</dbReference>
<name>A0A4Y7T364_COPMI</name>
<dbReference type="OrthoDB" id="3365698at2759"/>
<dbReference type="AlphaFoldDB" id="A0A4Y7T364"/>
<organism evidence="1 2">
    <name type="scientific">Coprinellus micaceus</name>
    <name type="common">Glistening ink-cap mushroom</name>
    <name type="synonym">Coprinus micaceus</name>
    <dbReference type="NCBI Taxonomy" id="71717"/>
    <lineage>
        <taxon>Eukaryota</taxon>
        <taxon>Fungi</taxon>
        <taxon>Dikarya</taxon>
        <taxon>Basidiomycota</taxon>
        <taxon>Agaricomycotina</taxon>
        <taxon>Agaricomycetes</taxon>
        <taxon>Agaricomycetidae</taxon>
        <taxon>Agaricales</taxon>
        <taxon>Agaricineae</taxon>
        <taxon>Psathyrellaceae</taxon>
        <taxon>Coprinellus</taxon>
    </lineage>
</organism>
<keyword evidence="2" id="KW-1185">Reference proteome</keyword>
<dbReference type="SUPFAM" id="SSF81383">
    <property type="entry name" value="F-box domain"/>
    <property type="match status" value="1"/>
</dbReference>
<evidence type="ECO:0000313" key="1">
    <source>
        <dbReference type="EMBL" id="TEB28451.1"/>
    </source>
</evidence>
<evidence type="ECO:0000313" key="2">
    <source>
        <dbReference type="Proteomes" id="UP000298030"/>
    </source>
</evidence>
<protein>
    <submittedName>
        <fullName evidence="1">Uncharacterized protein</fullName>
    </submittedName>
</protein>
<dbReference type="InterPro" id="IPR036047">
    <property type="entry name" value="F-box-like_dom_sf"/>
</dbReference>
<gene>
    <name evidence="1" type="ORF">FA13DRAFT_1711761</name>
</gene>
<proteinExistence type="predicted"/>
<accession>A0A4Y7T364</accession>
<sequence>MDVLSHLLMTNTAPNQLEGQYIQGQIQTRSDAIEKLQLELQACKALLSPLCRFPLENLGEIFTATLGPGESIFTPRSPRQLVQLRLVCKAWWHAALATPQLWCSVQIGFNHNSVCFEGRCLQRLSELVDPQPWDSIHAFKFQAPALVETRATSAHLTLCLELDLSYWGPSWYPNYDAGSVMKLPNLYTLQITGSAGLSCHSVLDSLETPCLTSLDMKLNIDHYPYDWEDHLEL</sequence>
<dbReference type="EMBL" id="QPFP01000032">
    <property type="protein sequence ID" value="TEB28451.1"/>
    <property type="molecule type" value="Genomic_DNA"/>
</dbReference>
<reference evidence="1 2" key="1">
    <citation type="journal article" date="2019" name="Nat. Ecol. Evol.">
        <title>Megaphylogeny resolves global patterns of mushroom evolution.</title>
        <authorList>
            <person name="Varga T."/>
            <person name="Krizsan K."/>
            <person name="Foldi C."/>
            <person name="Dima B."/>
            <person name="Sanchez-Garcia M."/>
            <person name="Sanchez-Ramirez S."/>
            <person name="Szollosi G.J."/>
            <person name="Szarkandi J.G."/>
            <person name="Papp V."/>
            <person name="Albert L."/>
            <person name="Andreopoulos W."/>
            <person name="Angelini C."/>
            <person name="Antonin V."/>
            <person name="Barry K.W."/>
            <person name="Bougher N.L."/>
            <person name="Buchanan P."/>
            <person name="Buyck B."/>
            <person name="Bense V."/>
            <person name="Catcheside P."/>
            <person name="Chovatia M."/>
            <person name="Cooper J."/>
            <person name="Damon W."/>
            <person name="Desjardin D."/>
            <person name="Finy P."/>
            <person name="Geml J."/>
            <person name="Haridas S."/>
            <person name="Hughes K."/>
            <person name="Justo A."/>
            <person name="Karasinski D."/>
            <person name="Kautmanova I."/>
            <person name="Kiss B."/>
            <person name="Kocsube S."/>
            <person name="Kotiranta H."/>
            <person name="LaButti K.M."/>
            <person name="Lechner B.E."/>
            <person name="Liimatainen K."/>
            <person name="Lipzen A."/>
            <person name="Lukacs Z."/>
            <person name="Mihaltcheva S."/>
            <person name="Morgado L.N."/>
            <person name="Niskanen T."/>
            <person name="Noordeloos M.E."/>
            <person name="Ohm R.A."/>
            <person name="Ortiz-Santana B."/>
            <person name="Ovrebo C."/>
            <person name="Racz N."/>
            <person name="Riley R."/>
            <person name="Savchenko A."/>
            <person name="Shiryaev A."/>
            <person name="Soop K."/>
            <person name="Spirin V."/>
            <person name="Szebenyi C."/>
            <person name="Tomsovsky M."/>
            <person name="Tulloss R.E."/>
            <person name="Uehling J."/>
            <person name="Grigoriev I.V."/>
            <person name="Vagvolgyi C."/>
            <person name="Papp T."/>
            <person name="Martin F.M."/>
            <person name="Miettinen O."/>
            <person name="Hibbett D.S."/>
            <person name="Nagy L.G."/>
        </authorList>
    </citation>
    <scope>NUCLEOTIDE SEQUENCE [LARGE SCALE GENOMIC DNA]</scope>
    <source>
        <strain evidence="1 2">FP101781</strain>
    </source>
</reference>
<comment type="caution">
    <text evidence="1">The sequence shown here is derived from an EMBL/GenBank/DDBJ whole genome shotgun (WGS) entry which is preliminary data.</text>
</comment>